<dbReference type="InterPro" id="IPR052524">
    <property type="entry name" value="MFS_Cyanate_Porter"/>
</dbReference>
<gene>
    <name evidence="7" type="ORF">CVAR292_01683</name>
</gene>
<feature type="transmembrane region" description="Helical" evidence="5">
    <location>
        <begin position="320"/>
        <end position="341"/>
    </location>
</feature>
<dbReference type="PANTHER" id="PTHR23523:SF2">
    <property type="entry name" value="2-NITROIMIDAZOLE TRANSPORTER"/>
    <property type="match status" value="1"/>
</dbReference>
<keyword evidence="8" id="KW-1185">Reference proteome</keyword>
<sequence>MTADTTVPTIRRHAPTTLIIAGILLVAGNLRAALTTVGPVLSNLRDDLGLSSSAASFLVSLPLLAFAVVSPFVPRVALRLGLERTIAAALGVLAVGLVVRSTPPTVLLWVGTLLIGVAIAVLNVVLPSWVKRDFPTKIGQVTGAYSAAQSGFAAVASGVAVPVAGLSGLGWRLPAAMWAGMALIAVGVLLPLMWREAGETTEEATDATGLVPTDTGHAVHPGPPLWRSLLAWQVAAFMGLQSTNYYVLITWLPSIEQDAGISDTTAGLHLVLFSIFGIGGSLGCSALLARLRNQQVLGACIALVLGVANLGIMLAPGATVVWACVAGIGGGSSIVFALSLFGMRARSHRTAASLSGMAQSLGYILAAVGPVAVGALHDATGSWTPPMAVLLVLSGCLVVAGLLAGRDRTVD</sequence>
<feature type="transmembrane region" description="Helical" evidence="5">
    <location>
        <begin position="383"/>
        <end position="405"/>
    </location>
</feature>
<keyword evidence="2 5" id="KW-0812">Transmembrane</keyword>
<evidence type="ECO:0000313" key="7">
    <source>
        <dbReference type="EMBL" id="CUU66343.1"/>
    </source>
</evidence>
<dbReference type="SUPFAM" id="SSF103473">
    <property type="entry name" value="MFS general substrate transporter"/>
    <property type="match status" value="1"/>
</dbReference>
<dbReference type="GO" id="GO:0005886">
    <property type="term" value="C:plasma membrane"/>
    <property type="evidence" value="ECO:0007669"/>
    <property type="project" value="UniProtKB-SubCell"/>
</dbReference>
<dbReference type="OrthoDB" id="5317164at2"/>
<dbReference type="InterPro" id="IPR020846">
    <property type="entry name" value="MFS_dom"/>
</dbReference>
<feature type="transmembrane region" description="Helical" evidence="5">
    <location>
        <begin position="361"/>
        <end position="377"/>
    </location>
</feature>
<feature type="transmembrane region" description="Helical" evidence="5">
    <location>
        <begin position="48"/>
        <end position="69"/>
    </location>
</feature>
<evidence type="ECO:0000256" key="3">
    <source>
        <dbReference type="ARBA" id="ARBA00022989"/>
    </source>
</evidence>
<proteinExistence type="predicted"/>
<dbReference type="EMBL" id="FAUH01000010">
    <property type="protein sequence ID" value="CUU66343.1"/>
    <property type="molecule type" value="Genomic_DNA"/>
</dbReference>
<dbReference type="CDD" id="cd17339">
    <property type="entry name" value="MFS_NIMT_CynX_like"/>
    <property type="match status" value="1"/>
</dbReference>
<feature type="transmembrane region" description="Helical" evidence="5">
    <location>
        <begin position="106"/>
        <end position="130"/>
    </location>
</feature>
<dbReference type="InterPro" id="IPR036259">
    <property type="entry name" value="MFS_trans_sf"/>
</dbReference>
<feature type="transmembrane region" description="Helical" evidence="5">
    <location>
        <begin position="151"/>
        <end position="169"/>
    </location>
</feature>
<comment type="subcellular location">
    <subcellularLocation>
        <location evidence="1">Cell membrane</location>
        <topology evidence="1">Multi-pass membrane protein</topology>
    </subcellularLocation>
</comment>
<name>A0A0X2NLH9_9CORY</name>
<dbReference type="Gene3D" id="1.20.1250.20">
    <property type="entry name" value="MFS general substrate transporter like domains"/>
    <property type="match status" value="2"/>
</dbReference>
<dbReference type="Proteomes" id="UP000182498">
    <property type="component" value="Unassembled WGS sequence"/>
</dbReference>
<dbReference type="PROSITE" id="PS50850">
    <property type="entry name" value="MFS"/>
    <property type="match status" value="1"/>
</dbReference>
<dbReference type="GO" id="GO:0022857">
    <property type="term" value="F:transmembrane transporter activity"/>
    <property type="evidence" value="ECO:0007669"/>
    <property type="project" value="InterPro"/>
</dbReference>
<protein>
    <submittedName>
        <fullName evidence="7">Cyanate permease</fullName>
    </submittedName>
</protein>
<evidence type="ECO:0000259" key="6">
    <source>
        <dbReference type="PROSITE" id="PS50850"/>
    </source>
</evidence>
<feature type="transmembrane region" description="Helical" evidence="5">
    <location>
        <begin position="229"/>
        <end position="248"/>
    </location>
</feature>
<organism evidence="7 8">
    <name type="scientific">Corynebacterium variabile</name>
    <dbReference type="NCBI Taxonomy" id="1727"/>
    <lineage>
        <taxon>Bacteria</taxon>
        <taxon>Bacillati</taxon>
        <taxon>Actinomycetota</taxon>
        <taxon>Actinomycetes</taxon>
        <taxon>Mycobacteriales</taxon>
        <taxon>Corynebacteriaceae</taxon>
        <taxon>Corynebacterium</taxon>
    </lineage>
</organism>
<keyword evidence="3 5" id="KW-1133">Transmembrane helix</keyword>
<dbReference type="PANTHER" id="PTHR23523">
    <property type="match status" value="1"/>
</dbReference>
<dbReference type="AlphaFoldDB" id="A0A0X2NLH9"/>
<keyword evidence="4 5" id="KW-0472">Membrane</keyword>
<dbReference type="RefSeq" id="WP_073884153.1">
    <property type="nucleotide sequence ID" value="NZ_FAUH01000010.1"/>
</dbReference>
<feature type="transmembrane region" description="Helical" evidence="5">
    <location>
        <begin position="175"/>
        <end position="194"/>
    </location>
</feature>
<evidence type="ECO:0000256" key="1">
    <source>
        <dbReference type="ARBA" id="ARBA00004651"/>
    </source>
</evidence>
<accession>A0A0X2NLH9</accession>
<feature type="transmembrane region" description="Helical" evidence="5">
    <location>
        <begin position="268"/>
        <end position="289"/>
    </location>
</feature>
<reference evidence="8" key="1">
    <citation type="submission" date="2015-11" db="EMBL/GenBank/DDBJ databases">
        <authorList>
            <person name="Dugat-Bony E."/>
        </authorList>
    </citation>
    <scope>NUCLEOTIDE SEQUENCE [LARGE SCALE GENOMIC DNA]</scope>
    <source>
        <strain evidence="8">Mu292</strain>
    </source>
</reference>
<feature type="transmembrane region" description="Helical" evidence="5">
    <location>
        <begin position="296"/>
        <end position="314"/>
    </location>
</feature>
<dbReference type="InterPro" id="IPR011701">
    <property type="entry name" value="MFS"/>
</dbReference>
<evidence type="ECO:0000256" key="5">
    <source>
        <dbReference type="SAM" id="Phobius"/>
    </source>
</evidence>
<feature type="transmembrane region" description="Helical" evidence="5">
    <location>
        <begin position="81"/>
        <end position="100"/>
    </location>
</feature>
<evidence type="ECO:0000313" key="8">
    <source>
        <dbReference type="Proteomes" id="UP000182498"/>
    </source>
</evidence>
<dbReference type="Pfam" id="PF07690">
    <property type="entry name" value="MFS_1"/>
    <property type="match status" value="1"/>
</dbReference>
<evidence type="ECO:0000256" key="2">
    <source>
        <dbReference type="ARBA" id="ARBA00022692"/>
    </source>
</evidence>
<evidence type="ECO:0000256" key="4">
    <source>
        <dbReference type="ARBA" id="ARBA00023136"/>
    </source>
</evidence>
<feature type="domain" description="Major facilitator superfamily (MFS) profile" evidence="6">
    <location>
        <begin position="17"/>
        <end position="411"/>
    </location>
</feature>